<comment type="caution">
    <text evidence="2">The sequence shown here is derived from an EMBL/GenBank/DDBJ whole genome shotgun (WGS) entry which is preliminary data.</text>
</comment>
<dbReference type="GO" id="GO:0016747">
    <property type="term" value="F:acyltransferase activity, transferring groups other than amino-acyl groups"/>
    <property type="evidence" value="ECO:0007669"/>
    <property type="project" value="InterPro"/>
</dbReference>
<accession>A0A840S5F9</accession>
<evidence type="ECO:0000313" key="3">
    <source>
        <dbReference type="Proteomes" id="UP000554837"/>
    </source>
</evidence>
<protein>
    <submittedName>
        <fullName evidence="2">GNAT superfamily N-acetyltransferase</fullName>
    </submittedName>
</protein>
<sequence>MKLRPMHASDAAAVLAIQQAAYGPHFHEDWTVLGAKLALYPQGCWVAQAEAQVGAYLFSHPARLGQPLALHGALTLLPADPDCYYLHDLAIHPDWQGRGLGTQLRQCFDTLATQAGQRVRALVAVQNSRAFWERQGFDQATPLSPAAQQALAAYGPDAVALHGQAPSSR</sequence>
<evidence type="ECO:0000313" key="2">
    <source>
        <dbReference type="EMBL" id="MBB5205625.1"/>
    </source>
</evidence>
<dbReference type="OrthoDB" id="359414at2"/>
<dbReference type="AlphaFoldDB" id="A0A840S5F9"/>
<dbReference type="RefSeq" id="WP_138855148.1">
    <property type="nucleotide sequence ID" value="NZ_CP040709.1"/>
</dbReference>
<keyword evidence="2" id="KW-0808">Transferase</keyword>
<dbReference type="InterPro" id="IPR016181">
    <property type="entry name" value="Acyl_CoA_acyltransferase"/>
</dbReference>
<keyword evidence="3" id="KW-1185">Reference proteome</keyword>
<dbReference type="Proteomes" id="UP000554837">
    <property type="component" value="Unassembled WGS sequence"/>
</dbReference>
<organism evidence="2 3">
    <name type="scientific">Inhella inkyongensis</name>
    <dbReference type="NCBI Taxonomy" id="392593"/>
    <lineage>
        <taxon>Bacteria</taxon>
        <taxon>Pseudomonadati</taxon>
        <taxon>Pseudomonadota</taxon>
        <taxon>Betaproteobacteria</taxon>
        <taxon>Burkholderiales</taxon>
        <taxon>Sphaerotilaceae</taxon>
        <taxon>Inhella</taxon>
    </lineage>
</organism>
<dbReference type="SUPFAM" id="SSF55729">
    <property type="entry name" value="Acyl-CoA N-acyltransferases (Nat)"/>
    <property type="match status" value="1"/>
</dbReference>
<dbReference type="PROSITE" id="PS51186">
    <property type="entry name" value="GNAT"/>
    <property type="match status" value="1"/>
</dbReference>
<name>A0A840S5F9_9BURK</name>
<proteinExistence type="predicted"/>
<dbReference type="Gene3D" id="3.40.630.30">
    <property type="match status" value="1"/>
</dbReference>
<evidence type="ECO:0000259" key="1">
    <source>
        <dbReference type="PROSITE" id="PS51186"/>
    </source>
</evidence>
<dbReference type="InterPro" id="IPR000182">
    <property type="entry name" value="GNAT_dom"/>
</dbReference>
<feature type="domain" description="N-acetyltransferase" evidence="1">
    <location>
        <begin position="1"/>
        <end position="166"/>
    </location>
</feature>
<gene>
    <name evidence="2" type="ORF">HNQ51_002952</name>
</gene>
<dbReference type="CDD" id="cd04301">
    <property type="entry name" value="NAT_SF"/>
    <property type="match status" value="1"/>
</dbReference>
<dbReference type="Pfam" id="PF00583">
    <property type="entry name" value="Acetyltransf_1"/>
    <property type="match status" value="1"/>
</dbReference>
<reference evidence="2 3" key="1">
    <citation type="submission" date="2020-08" db="EMBL/GenBank/DDBJ databases">
        <title>Genomic Encyclopedia of Type Strains, Phase IV (KMG-IV): sequencing the most valuable type-strain genomes for metagenomic binning, comparative biology and taxonomic classification.</title>
        <authorList>
            <person name="Goeker M."/>
        </authorList>
    </citation>
    <scope>NUCLEOTIDE SEQUENCE [LARGE SCALE GENOMIC DNA]</scope>
    <source>
        <strain evidence="2 3">DSM 23958</strain>
    </source>
</reference>
<dbReference type="EMBL" id="JACHHO010000005">
    <property type="protein sequence ID" value="MBB5205625.1"/>
    <property type="molecule type" value="Genomic_DNA"/>
</dbReference>